<evidence type="ECO:0000256" key="1">
    <source>
        <dbReference type="SAM" id="MobiDB-lite"/>
    </source>
</evidence>
<sequence>MIGQIGHENGPADICIKKDPDLDRSPQHLKKETSTETDITMCADETAHKLVILHFPESAHNGGIIGVPLPSLLKGVSVWHTLECLWNKRCYVSVSSG</sequence>
<comment type="caution">
    <text evidence="2">The sequence shown here is derived from an EMBL/GenBank/DDBJ whole genome shotgun (WGS) entry which is preliminary data.</text>
</comment>
<organism evidence="2 3">
    <name type="scientific">Coregonus suidteri</name>
    <dbReference type="NCBI Taxonomy" id="861788"/>
    <lineage>
        <taxon>Eukaryota</taxon>
        <taxon>Metazoa</taxon>
        <taxon>Chordata</taxon>
        <taxon>Craniata</taxon>
        <taxon>Vertebrata</taxon>
        <taxon>Euteleostomi</taxon>
        <taxon>Actinopterygii</taxon>
        <taxon>Neopterygii</taxon>
        <taxon>Teleostei</taxon>
        <taxon>Protacanthopterygii</taxon>
        <taxon>Salmoniformes</taxon>
        <taxon>Salmonidae</taxon>
        <taxon>Coregoninae</taxon>
        <taxon>Coregonus</taxon>
    </lineage>
</organism>
<name>A0AAN8KLP0_9TELE</name>
<feature type="region of interest" description="Disordered" evidence="1">
    <location>
        <begin position="1"/>
        <end position="36"/>
    </location>
</feature>
<keyword evidence="3" id="KW-1185">Reference proteome</keyword>
<dbReference type="Proteomes" id="UP001356427">
    <property type="component" value="Unassembled WGS sequence"/>
</dbReference>
<evidence type="ECO:0000313" key="3">
    <source>
        <dbReference type="Proteomes" id="UP001356427"/>
    </source>
</evidence>
<reference evidence="2 3" key="1">
    <citation type="submission" date="2021-04" db="EMBL/GenBank/DDBJ databases">
        <authorList>
            <person name="De Guttry C."/>
            <person name="Zahm M."/>
            <person name="Klopp C."/>
            <person name="Cabau C."/>
            <person name="Louis A."/>
            <person name="Berthelot C."/>
            <person name="Parey E."/>
            <person name="Roest Crollius H."/>
            <person name="Montfort J."/>
            <person name="Robinson-Rechavi M."/>
            <person name="Bucao C."/>
            <person name="Bouchez O."/>
            <person name="Gislard M."/>
            <person name="Lluch J."/>
            <person name="Milhes M."/>
            <person name="Lampietro C."/>
            <person name="Lopez Roques C."/>
            <person name="Donnadieu C."/>
            <person name="Braasch I."/>
            <person name="Desvignes T."/>
            <person name="Postlethwait J."/>
            <person name="Bobe J."/>
            <person name="Wedekind C."/>
            <person name="Guiguen Y."/>
        </authorList>
    </citation>
    <scope>NUCLEOTIDE SEQUENCE [LARGE SCALE GENOMIC DNA]</scope>
    <source>
        <strain evidence="2">Cs_M1</strain>
        <tissue evidence="2">Blood</tissue>
    </source>
</reference>
<proteinExistence type="predicted"/>
<protein>
    <submittedName>
        <fullName evidence="2">Uncharacterized protein</fullName>
    </submittedName>
</protein>
<dbReference type="AlphaFoldDB" id="A0AAN8KLP0"/>
<feature type="compositionally biased region" description="Basic and acidic residues" evidence="1">
    <location>
        <begin position="15"/>
        <end position="34"/>
    </location>
</feature>
<dbReference type="EMBL" id="JAGTTL010000036">
    <property type="protein sequence ID" value="KAK6293813.1"/>
    <property type="molecule type" value="Genomic_DNA"/>
</dbReference>
<evidence type="ECO:0000313" key="2">
    <source>
        <dbReference type="EMBL" id="KAK6293813.1"/>
    </source>
</evidence>
<gene>
    <name evidence="2" type="ORF">J4Q44_G00361390</name>
</gene>
<accession>A0AAN8KLP0</accession>